<dbReference type="Pfam" id="PF07479">
    <property type="entry name" value="NAD_Gly3P_dh_C"/>
    <property type="match status" value="1"/>
</dbReference>
<reference evidence="12 13" key="1">
    <citation type="submission" date="2015-08" db="EMBL/GenBank/DDBJ databases">
        <authorList>
            <person name="Babu N.S."/>
            <person name="Beckwith C.J."/>
            <person name="Beseler K.G."/>
            <person name="Brison A."/>
            <person name="Carone J.V."/>
            <person name="Caskin T.P."/>
            <person name="Diamond M."/>
            <person name="Durham M.E."/>
            <person name="Foxe J.M."/>
            <person name="Go M."/>
            <person name="Henderson B.A."/>
            <person name="Jones I.B."/>
            <person name="McGettigan J.A."/>
            <person name="Micheletti S.J."/>
            <person name="Nasrallah M.E."/>
            <person name="Ortiz D."/>
            <person name="Piller C.R."/>
            <person name="Privatt S.R."/>
            <person name="Schneider S.L."/>
            <person name="Sharp S."/>
            <person name="Smith T.C."/>
            <person name="Stanton J.D."/>
            <person name="Ullery H.E."/>
            <person name="Wilson R.J."/>
            <person name="Serrano M.G."/>
            <person name="Buck G."/>
            <person name="Lee V."/>
            <person name="Wang Y."/>
            <person name="Carvalho R."/>
            <person name="Voegtly L."/>
            <person name="Shi R."/>
            <person name="Duckworth R."/>
            <person name="Johnson A."/>
            <person name="Loviza R."/>
            <person name="Walstead R."/>
            <person name="Shah Z."/>
            <person name="Kiflezghi M."/>
            <person name="Wade K."/>
            <person name="Ball S.L."/>
            <person name="Bradley K.W."/>
            <person name="Asai D.J."/>
            <person name="Bowman C.A."/>
            <person name="Russell D.A."/>
            <person name="Pope W.H."/>
            <person name="Jacobs-Sera D."/>
            <person name="Hendrix R.W."/>
            <person name="Hatfull G.F."/>
        </authorList>
    </citation>
    <scope>NUCLEOTIDE SEQUENCE [LARGE SCALE GENOMIC DNA]</scope>
    <source>
        <strain evidence="12 13">DSM 27648</strain>
    </source>
</reference>
<keyword evidence="13" id="KW-1185">Reference proteome</keyword>
<evidence type="ECO:0000256" key="8">
    <source>
        <dbReference type="RuleBase" id="RU000437"/>
    </source>
</evidence>
<dbReference type="SUPFAM" id="SSF48179">
    <property type="entry name" value="6-phosphogluconate dehydrogenase C-terminal domain-like"/>
    <property type="match status" value="1"/>
</dbReference>
<keyword evidence="7 8" id="KW-0520">NAD</keyword>
<evidence type="ECO:0000256" key="3">
    <source>
        <dbReference type="ARBA" id="ARBA00023002"/>
    </source>
</evidence>
<feature type="binding site" evidence="7">
    <location>
        <begin position="23"/>
        <end position="28"/>
    </location>
    <ligand>
        <name>NAD(+)</name>
        <dbReference type="ChEBI" id="CHEBI:57540"/>
    </ligand>
</feature>
<dbReference type="GO" id="GO:0005975">
    <property type="term" value="P:carbohydrate metabolic process"/>
    <property type="evidence" value="ECO:0007669"/>
    <property type="project" value="InterPro"/>
</dbReference>
<evidence type="ECO:0000313" key="13">
    <source>
        <dbReference type="Proteomes" id="UP000064967"/>
    </source>
</evidence>
<feature type="domain" description="Glycerol-3-phosphate dehydrogenase NAD-dependent N-terminal" evidence="10">
    <location>
        <begin position="19"/>
        <end position="155"/>
    </location>
</feature>
<dbReference type="InterPro" id="IPR006109">
    <property type="entry name" value="G3P_DH_NAD-dep_C"/>
</dbReference>
<evidence type="ECO:0000259" key="11">
    <source>
        <dbReference type="Pfam" id="PF07479"/>
    </source>
</evidence>
<dbReference type="GO" id="GO:0051287">
    <property type="term" value="F:NAD binding"/>
    <property type="evidence" value="ECO:0007669"/>
    <property type="project" value="InterPro"/>
</dbReference>
<evidence type="ECO:0000256" key="9">
    <source>
        <dbReference type="RuleBase" id="RU000439"/>
    </source>
</evidence>
<keyword evidence="3 8" id="KW-0560">Oxidoreductase</keyword>
<evidence type="ECO:0000256" key="5">
    <source>
        <dbReference type="ARBA" id="ARBA00023209"/>
    </source>
</evidence>
<dbReference type="Pfam" id="PF01210">
    <property type="entry name" value="NAD_Gly3P_dh_N"/>
    <property type="match status" value="1"/>
</dbReference>
<dbReference type="GO" id="GO:0005829">
    <property type="term" value="C:cytosol"/>
    <property type="evidence" value="ECO:0007669"/>
    <property type="project" value="TreeGrafter"/>
</dbReference>
<keyword evidence="6" id="KW-1208">Phospholipid metabolism</keyword>
<keyword evidence="5" id="KW-0594">Phospholipid biosynthesis</keyword>
<evidence type="ECO:0000313" key="12">
    <source>
        <dbReference type="EMBL" id="AKU99008.1"/>
    </source>
</evidence>
<protein>
    <recommendedName>
        <fullName evidence="9">Glycerol-3-phosphate dehydrogenase</fullName>
        <ecNumber evidence="9">1.1.1.94</ecNumber>
    </recommendedName>
</protein>
<dbReference type="EC" id="1.1.1.94" evidence="9"/>
<dbReference type="InterPro" id="IPR011128">
    <property type="entry name" value="G3P_DH_NAD-dep_N"/>
</dbReference>
<accession>A0A0K1PZQ6</accession>
<evidence type="ECO:0000256" key="2">
    <source>
        <dbReference type="ARBA" id="ARBA00022516"/>
    </source>
</evidence>
<dbReference type="InterPro" id="IPR036291">
    <property type="entry name" value="NAD(P)-bd_dom_sf"/>
</dbReference>
<gene>
    <name evidence="12" type="ORF">AKJ09_05672</name>
</gene>
<evidence type="ECO:0000256" key="1">
    <source>
        <dbReference type="ARBA" id="ARBA00011009"/>
    </source>
</evidence>
<dbReference type="PANTHER" id="PTHR11728:SF1">
    <property type="entry name" value="GLYCEROL-3-PHOSPHATE DEHYDROGENASE [NAD(+)] 2, CHLOROPLASTIC"/>
    <property type="match status" value="1"/>
</dbReference>
<evidence type="ECO:0000256" key="6">
    <source>
        <dbReference type="ARBA" id="ARBA00023264"/>
    </source>
</evidence>
<keyword evidence="2" id="KW-0444">Lipid biosynthesis</keyword>
<dbReference type="Proteomes" id="UP000064967">
    <property type="component" value="Chromosome"/>
</dbReference>
<evidence type="ECO:0000259" key="10">
    <source>
        <dbReference type="Pfam" id="PF01210"/>
    </source>
</evidence>
<name>A0A0K1PZQ6_9BACT</name>
<feature type="binding site" evidence="7">
    <location>
        <position position="139"/>
    </location>
    <ligand>
        <name>NAD(+)</name>
        <dbReference type="ChEBI" id="CHEBI:57540"/>
    </ligand>
</feature>
<keyword evidence="4" id="KW-0443">Lipid metabolism</keyword>
<organism evidence="12 13">
    <name type="scientific">Labilithrix luteola</name>
    <dbReference type="NCBI Taxonomy" id="1391654"/>
    <lineage>
        <taxon>Bacteria</taxon>
        <taxon>Pseudomonadati</taxon>
        <taxon>Myxococcota</taxon>
        <taxon>Polyangia</taxon>
        <taxon>Polyangiales</taxon>
        <taxon>Labilitrichaceae</taxon>
        <taxon>Labilithrix</taxon>
    </lineage>
</organism>
<dbReference type="SUPFAM" id="SSF51735">
    <property type="entry name" value="NAD(P)-binding Rossmann-fold domains"/>
    <property type="match status" value="1"/>
</dbReference>
<dbReference type="InterPro" id="IPR006168">
    <property type="entry name" value="G3P_DH_NAD-dep"/>
</dbReference>
<dbReference type="GO" id="GO:0141153">
    <property type="term" value="F:glycerol-3-phosphate dehydrogenase (NADP+) activity"/>
    <property type="evidence" value="ECO:0007669"/>
    <property type="project" value="RHEA"/>
</dbReference>
<dbReference type="InterPro" id="IPR008927">
    <property type="entry name" value="6-PGluconate_DH-like_C_sf"/>
</dbReference>
<dbReference type="PRINTS" id="PR00077">
    <property type="entry name" value="GPDHDRGNASE"/>
</dbReference>
<dbReference type="EMBL" id="CP012333">
    <property type="protein sequence ID" value="AKU99008.1"/>
    <property type="molecule type" value="Genomic_DNA"/>
</dbReference>
<feature type="domain" description="Glycerol-3-phosphate dehydrogenase NAD-dependent C-terminal" evidence="11">
    <location>
        <begin position="179"/>
        <end position="317"/>
    </location>
</feature>
<dbReference type="PANTHER" id="PTHR11728">
    <property type="entry name" value="GLYCEROL-3-PHOSPHATE DEHYDROGENASE"/>
    <property type="match status" value="1"/>
</dbReference>
<comment type="similarity">
    <text evidence="1 8">Belongs to the NAD-dependent glycerol-3-phosphate dehydrogenase family.</text>
</comment>
<dbReference type="KEGG" id="llu:AKJ09_05672"/>
<dbReference type="GO" id="GO:0046168">
    <property type="term" value="P:glycerol-3-phosphate catabolic process"/>
    <property type="evidence" value="ECO:0007669"/>
    <property type="project" value="InterPro"/>
</dbReference>
<dbReference type="InterPro" id="IPR013328">
    <property type="entry name" value="6PGD_dom2"/>
</dbReference>
<sequence length="331" mass="34416">MRRRPRAWYFRLMGSARRVAIIGGGAWGLALATAAAAACGEGEVVLFSRRDHASDTPRGVRVVHDLAEAARHARLIVLAVPTAACRTVARALGDHIDGSHYVVHGVRGLEGEDLATVSEIVRDETPSHRTGALGGPALAQDLAAGRPSVLVTGSRFPEVNEAVVGAFGSPTLRVYPTRDLLGLEWASALVGCLTLAVGYAQALKMSPGLVAALISRAIGEASRIAAAAGGEEKTLLGLAGYGDLLASIAQAERPEILVGAALAKGLPRAEAVKASGLRVEAVELIPRVSHWAEARGVRAPIFRALASGVVEGRKADAILLELMTLPVELDA</sequence>
<dbReference type="Gene3D" id="1.10.1040.10">
    <property type="entry name" value="N-(1-d-carboxylethyl)-l-norvaline Dehydrogenase, domain 2"/>
    <property type="match status" value="1"/>
</dbReference>
<evidence type="ECO:0000256" key="7">
    <source>
        <dbReference type="PIRSR" id="PIRSR000114-3"/>
    </source>
</evidence>
<dbReference type="STRING" id="1391654.AKJ09_05672"/>
<dbReference type="AlphaFoldDB" id="A0A0K1PZQ6"/>
<dbReference type="GO" id="GO:0008654">
    <property type="term" value="P:phospholipid biosynthetic process"/>
    <property type="evidence" value="ECO:0007669"/>
    <property type="project" value="UniProtKB-KW"/>
</dbReference>
<dbReference type="Gene3D" id="3.40.50.720">
    <property type="entry name" value="NAD(P)-binding Rossmann-like Domain"/>
    <property type="match status" value="1"/>
</dbReference>
<comment type="catalytic activity">
    <reaction evidence="9">
        <text>sn-glycerol 3-phosphate + NADP(+) = dihydroxyacetone phosphate + NADPH + H(+)</text>
        <dbReference type="Rhea" id="RHEA:11096"/>
        <dbReference type="ChEBI" id="CHEBI:15378"/>
        <dbReference type="ChEBI" id="CHEBI:57597"/>
        <dbReference type="ChEBI" id="CHEBI:57642"/>
        <dbReference type="ChEBI" id="CHEBI:57783"/>
        <dbReference type="ChEBI" id="CHEBI:58349"/>
        <dbReference type="EC" id="1.1.1.94"/>
    </reaction>
</comment>
<proteinExistence type="inferred from homology"/>
<dbReference type="PIRSF" id="PIRSF000114">
    <property type="entry name" value="Glycerol-3-P_dh"/>
    <property type="match status" value="1"/>
</dbReference>
<evidence type="ECO:0000256" key="4">
    <source>
        <dbReference type="ARBA" id="ARBA00023098"/>
    </source>
</evidence>